<name>A0A8X6IM62_9ARAC</name>
<dbReference type="InterPro" id="IPR008042">
    <property type="entry name" value="Retrotrans_Pao"/>
</dbReference>
<dbReference type="EMBL" id="BMAV01026583">
    <property type="protein sequence ID" value="GFS51742.1"/>
    <property type="molecule type" value="Genomic_DNA"/>
</dbReference>
<sequence>MKQAFLQIMLNEEDRDVTKFWFSNHFSDESRLSSVYRFTRVLFGINSSPFLLSATIKHDLKKYSEKYTDTVNFLNENIFVDDITGSQLFINQALTITFEAIKIFEDANISLHKWQTNSKSLHKFFFKTLELHLLSDASTKAYGAVACLHMTSSNKEIRTSFVASKNRIALLKQLLISILGASKFSMSDRLSSNILKALKLDTPYFFWTDSKITFFWVRGQPDKFKPFIKIRIHGIQKLTSPSNWYHCPGIHSSTYNDSRILKISRLLNDTSWLTRSIIAKPIGQLTSPLPSNRINQKPQAFQSAAYISLDLSKSVTSESCKNPISFYLLAELPEHEHFIWNWYLISPLTRFYLPSADSSPEEVVVK</sequence>
<comment type="caution">
    <text evidence="1">The sequence shown here is derived from an EMBL/GenBank/DDBJ whole genome shotgun (WGS) entry which is preliminary data.</text>
</comment>
<gene>
    <name evidence="1" type="primary">X975_06179</name>
    <name evidence="1" type="ORF">TNIN_272681</name>
</gene>
<reference evidence="1" key="1">
    <citation type="submission" date="2020-08" db="EMBL/GenBank/DDBJ databases">
        <title>Multicomponent nature underlies the extraordinary mechanical properties of spider dragline silk.</title>
        <authorList>
            <person name="Kono N."/>
            <person name="Nakamura H."/>
            <person name="Mori M."/>
            <person name="Yoshida Y."/>
            <person name="Ohtoshi R."/>
            <person name="Malay A.D."/>
            <person name="Moran D.A.P."/>
            <person name="Tomita M."/>
            <person name="Numata K."/>
            <person name="Arakawa K."/>
        </authorList>
    </citation>
    <scope>NUCLEOTIDE SEQUENCE</scope>
</reference>
<protein>
    <submittedName>
        <fullName evidence="1">Integrase catalytic domain-containing protein</fullName>
    </submittedName>
</protein>
<dbReference type="PANTHER" id="PTHR47331">
    <property type="entry name" value="PHD-TYPE DOMAIN-CONTAINING PROTEIN"/>
    <property type="match status" value="1"/>
</dbReference>
<dbReference type="Proteomes" id="UP000886998">
    <property type="component" value="Unassembled WGS sequence"/>
</dbReference>
<dbReference type="AlphaFoldDB" id="A0A8X6IM62"/>
<keyword evidence="2" id="KW-1185">Reference proteome</keyword>
<dbReference type="GO" id="GO:0071897">
    <property type="term" value="P:DNA biosynthetic process"/>
    <property type="evidence" value="ECO:0007669"/>
    <property type="project" value="UniProtKB-ARBA"/>
</dbReference>
<evidence type="ECO:0000313" key="1">
    <source>
        <dbReference type="EMBL" id="GFS51742.1"/>
    </source>
</evidence>
<dbReference type="Pfam" id="PF05380">
    <property type="entry name" value="Peptidase_A17"/>
    <property type="match status" value="1"/>
</dbReference>
<dbReference type="OrthoDB" id="6427388at2759"/>
<dbReference type="InterPro" id="IPR043502">
    <property type="entry name" value="DNA/RNA_pol_sf"/>
</dbReference>
<proteinExistence type="predicted"/>
<evidence type="ECO:0000313" key="2">
    <source>
        <dbReference type="Proteomes" id="UP000886998"/>
    </source>
</evidence>
<dbReference type="SUPFAM" id="SSF56672">
    <property type="entry name" value="DNA/RNA polymerases"/>
    <property type="match status" value="1"/>
</dbReference>
<accession>A0A8X6IM62</accession>
<organism evidence="1 2">
    <name type="scientific">Trichonephila inaurata madagascariensis</name>
    <dbReference type="NCBI Taxonomy" id="2747483"/>
    <lineage>
        <taxon>Eukaryota</taxon>
        <taxon>Metazoa</taxon>
        <taxon>Ecdysozoa</taxon>
        <taxon>Arthropoda</taxon>
        <taxon>Chelicerata</taxon>
        <taxon>Arachnida</taxon>
        <taxon>Araneae</taxon>
        <taxon>Araneomorphae</taxon>
        <taxon>Entelegynae</taxon>
        <taxon>Araneoidea</taxon>
        <taxon>Nephilidae</taxon>
        <taxon>Trichonephila</taxon>
        <taxon>Trichonephila inaurata</taxon>
    </lineage>
</organism>
<dbReference type="PANTHER" id="PTHR47331:SF5">
    <property type="entry name" value="RIBONUCLEASE H"/>
    <property type="match status" value="1"/>
</dbReference>